<name>A0A9N9J4X2_9GLOM</name>
<proteinExistence type="predicted"/>
<dbReference type="Proteomes" id="UP000789759">
    <property type="component" value="Unassembled WGS sequence"/>
</dbReference>
<evidence type="ECO:0000313" key="1">
    <source>
        <dbReference type="EMBL" id="CAG8765328.1"/>
    </source>
</evidence>
<keyword evidence="2" id="KW-1185">Reference proteome</keyword>
<accession>A0A9N9J4X2</accession>
<gene>
    <name evidence="1" type="ORF">CPELLU_LOCUS15551</name>
</gene>
<organism evidence="1 2">
    <name type="scientific">Cetraspora pellucida</name>
    <dbReference type="NCBI Taxonomy" id="1433469"/>
    <lineage>
        <taxon>Eukaryota</taxon>
        <taxon>Fungi</taxon>
        <taxon>Fungi incertae sedis</taxon>
        <taxon>Mucoromycota</taxon>
        <taxon>Glomeromycotina</taxon>
        <taxon>Glomeromycetes</taxon>
        <taxon>Diversisporales</taxon>
        <taxon>Gigasporaceae</taxon>
        <taxon>Cetraspora</taxon>
    </lineage>
</organism>
<comment type="caution">
    <text evidence="1">The sequence shown here is derived from an EMBL/GenBank/DDBJ whole genome shotgun (WGS) entry which is preliminary data.</text>
</comment>
<sequence>MKINIATIDLHHTVLHKCPDRFNISDNIKVEIKNIYQMPADIFKQLEQQHPNLTQKQVHIWWTYFLRKEYLRDDNQLIFTKILVEENKCKVILINNQYIQYLGFIILFFELLKNNKEIVIDATYKTTALEVTNSINDNDTKSMQIFKKYNAVISDALKIVQEQENANNIQWAQSVQESFKGIQNLVTDI</sequence>
<protein>
    <submittedName>
        <fullName evidence="1">16596_t:CDS:1</fullName>
    </submittedName>
</protein>
<evidence type="ECO:0000313" key="2">
    <source>
        <dbReference type="Proteomes" id="UP000789759"/>
    </source>
</evidence>
<reference evidence="1" key="1">
    <citation type="submission" date="2021-06" db="EMBL/GenBank/DDBJ databases">
        <authorList>
            <person name="Kallberg Y."/>
            <person name="Tangrot J."/>
            <person name="Rosling A."/>
        </authorList>
    </citation>
    <scope>NUCLEOTIDE SEQUENCE</scope>
    <source>
        <strain evidence="1">FL966</strain>
    </source>
</reference>
<dbReference type="EMBL" id="CAJVQA010020736">
    <property type="protein sequence ID" value="CAG8765328.1"/>
    <property type="molecule type" value="Genomic_DNA"/>
</dbReference>
<dbReference type="OrthoDB" id="2444054at2759"/>
<dbReference type="AlphaFoldDB" id="A0A9N9J4X2"/>